<keyword evidence="1" id="KW-0472">Membrane</keyword>
<dbReference type="Proteomes" id="UP000499080">
    <property type="component" value="Unassembled WGS sequence"/>
</dbReference>
<comment type="caution">
    <text evidence="2">The sequence shown here is derived from an EMBL/GenBank/DDBJ whole genome shotgun (WGS) entry which is preliminary data.</text>
</comment>
<keyword evidence="1" id="KW-1133">Transmembrane helix</keyword>
<accession>A0A4Y2UKH4</accession>
<reference evidence="2 3" key="1">
    <citation type="journal article" date="2019" name="Sci. Rep.">
        <title>Orb-weaving spider Araneus ventricosus genome elucidates the spidroin gene catalogue.</title>
        <authorList>
            <person name="Kono N."/>
            <person name="Nakamura H."/>
            <person name="Ohtoshi R."/>
            <person name="Moran D.A.P."/>
            <person name="Shinohara A."/>
            <person name="Yoshida Y."/>
            <person name="Fujiwara M."/>
            <person name="Mori M."/>
            <person name="Tomita M."/>
            <person name="Arakawa K."/>
        </authorList>
    </citation>
    <scope>NUCLEOTIDE SEQUENCE [LARGE SCALE GENOMIC DNA]</scope>
</reference>
<keyword evidence="3" id="KW-1185">Reference proteome</keyword>
<evidence type="ECO:0000313" key="3">
    <source>
        <dbReference type="Proteomes" id="UP000499080"/>
    </source>
</evidence>
<proteinExistence type="predicted"/>
<gene>
    <name evidence="2" type="ORF">AVEN_199908_1</name>
</gene>
<organism evidence="2 3">
    <name type="scientific">Araneus ventricosus</name>
    <name type="common">Orbweaver spider</name>
    <name type="synonym">Epeira ventricosa</name>
    <dbReference type="NCBI Taxonomy" id="182803"/>
    <lineage>
        <taxon>Eukaryota</taxon>
        <taxon>Metazoa</taxon>
        <taxon>Ecdysozoa</taxon>
        <taxon>Arthropoda</taxon>
        <taxon>Chelicerata</taxon>
        <taxon>Arachnida</taxon>
        <taxon>Araneae</taxon>
        <taxon>Araneomorphae</taxon>
        <taxon>Entelegynae</taxon>
        <taxon>Araneoidea</taxon>
        <taxon>Araneidae</taxon>
        <taxon>Araneus</taxon>
    </lineage>
</organism>
<dbReference type="AlphaFoldDB" id="A0A4Y2UKH4"/>
<name>A0A4Y2UKH4_ARAVE</name>
<sequence length="94" mass="10698">MLAKTCAPLLRSCRITCLSECPKKLLSEFFQTLYGTWALEQSGQFFFFANRSEDLQSIQRRARNETLNHIVLIIGTHVLEGLLMIILKVPDPGD</sequence>
<evidence type="ECO:0000313" key="2">
    <source>
        <dbReference type="EMBL" id="GBO13545.1"/>
    </source>
</evidence>
<dbReference type="EMBL" id="BGPR01037830">
    <property type="protein sequence ID" value="GBO13545.1"/>
    <property type="molecule type" value="Genomic_DNA"/>
</dbReference>
<feature type="transmembrane region" description="Helical" evidence="1">
    <location>
        <begin position="67"/>
        <end position="87"/>
    </location>
</feature>
<evidence type="ECO:0000256" key="1">
    <source>
        <dbReference type="SAM" id="Phobius"/>
    </source>
</evidence>
<keyword evidence="1" id="KW-0812">Transmembrane</keyword>
<protein>
    <submittedName>
        <fullName evidence="2">Uncharacterized protein</fullName>
    </submittedName>
</protein>